<evidence type="ECO:0000313" key="10">
    <source>
        <dbReference type="EMBL" id="UYH52017.1"/>
    </source>
</evidence>
<feature type="domain" description="RCK N-terminal" evidence="9">
    <location>
        <begin position="428"/>
        <end position="542"/>
    </location>
</feature>
<dbReference type="EMBL" id="CP107052">
    <property type="protein sequence ID" value="UYH52017.1"/>
    <property type="molecule type" value="Genomic_DNA"/>
</dbReference>
<keyword evidence="4 7" id="KW-0812">Transmembrane</keyword>
<feature type="transmembrane region" description="Helical" evidence="7">
    <location>
        <begin position="57"/>
        <end position="76"/>
    </location>
</feature>
<evidence type="ECO:0000256" key="2">
    <source>
        <dbReference type="ARBA" id="ARBA00005551"/>
    </source>
</evidence>
<evidence type="ECO:0000256" key="6">
    <source>
        <dbReference type="ARBA" id="ARBA00023136"/>
    </source>
</evidence>
<evidence type="ECO:0000256" key="1">
    <source>
        <dbReference type="ARBA" id="ARBA00004141"/>
    </source>
</evidence>
<evidence type="ECO:0000256" key="3">
    <source>
        <dbReference type="ARBA" id="ARBA00022448"/>
    </source>
</evidence>
<evidence type="ECO:0000256" key="5">
    <source>
        <dbReference type="ARBA" id="ARBA00022989"/>
    </source>
</evidence>
<sequence>MHQVTPLIGILVAGLGLAFLLGTVALRCKISPLVGYLLAGILIGPFTPGYVADGSLALELAEVGVILLMFGVGLHFSIKDLLIVRRVAVPGALVQVAASVAMGFGVGKLLGMPAGASIVFGIALSVASTVVLLRTLQEENLMNTERGRLAVGWLVIQDVITVLALVLLPAFQPLMKGDVGQGFSLMGLLVPAGWTVIKVAAFIALMLVLGKRLIPRLMHYVARTGSKELFRLSLLTLSLGVAFVAARWFDVSFALGAFLAGMVLSETDLSHRAMEEMLPFRDAFAVLFFVSVGMLFNPAVLVTDPWTLFPTVLVILVGTPLVVILILRRMGQKWNNVLFIASGLAQIGEFSFILAALGIQLGLMQESTRDIILGASIISIFLNPVVLHLSQLIDARIRERSASSLPDEGDEACVLHAPYTPTRFTQHVVIVGCGRVGSIVATQLAAAGWQIAVSEIGSIPMALTDRENVHGVIGNAVDHKVREAPNLRHARLLIVAIPETFEAGQIIEKSVAANRNLTVIARAHFDEAVAYLKKCGASRVIMGEREIAAAMVNYTESGSRPPTLLSGAAGHINLGQQGS</sequence>
<dbReference type="RefSeq" id="WP_319807612.1">
    <property type="nucleotide sequence ID" value="NZ_CP107052.1"/>
</dbReference>
<dbReference type="Pfam" id="PF02254">
    <property type="entry name" value="TrkA_N"/>
    <property type="match status" value="1"/>
</dbReference>
<evidence type="ECO:0000313" key="11">
    <source>
        <dbReference type="Proteomes" id="UP001163831"/>
    </source>
</evidence>
<evidence type="ECO:0000259" key="8">
    <source>
        <dbReference type="Pfam" id="PF00999"/>
    </source>
</evidence>
<feature type="transmembrane region" description="Helical" evidence="7">
    <location>
        <begin position="308"/>
        <end position="327"/>
    </location>
</feature>
<accession>A0ABY6GL19</accession>
<feature type="transmembrane region" description="Helical" evidence="7">
    <location>
        <begin position="283"/>
        <end position="302"/>
    </location>
</feature>
<organism evidence="10 11">
    <name type="scientific">Candidatus Kirkpatrickella diaphorinae</name>
    <dbReference type="NCBI Taxonomy" id="2984322"/>
    <lineage>
        <taxon>Bacteria</taxon>
        <taxon>Pseudomonadati</taxon>
        <taxon>Pseudomonadota</taxon>
        <taxon>Alphaproteobacteria</taxon>
        <taxon>Acetobacterales</taxon>
        <taxon>Acetobacteraceae</taxon>
        <taxon>Candidatus Kirkpatrickella</taxon>
    </lineage>
</organism>
<feature type="transmembrane region" description="Helical" evidence="7">
    <location>
        <begin position="252"/>
        <end position="271"/>
    </location>
</feature>
<proteinExistence type="inferred from homology"/>
<comment type="subcellular location">
    <subcellularLocation>
        <location evidence="1">Membrane</location>
        <topology evidence="1">Multi-pass membrane protein</topology>
    </subcellularLocation>
</comment>
<dbReference type="Gene3D" id="3.40.50.720">
    <property type="entry name" value="NAD(P)-binding Rossmann-like Domain"/>
    <property type="match status" value="1"/>
</dbReference>
<evidence type="ECO:0000256" key="7">
    <source>
        <dbReference type="SAM" id="Phobius"/>
    </source>
</evidence>
<keyword evidence="11" id="KW-1185">Reference proteome</keyword>
<evidence type="ECO:0000259" key="9">
    <source>
        <dbReference type="Pfam" id="PF02254"/>
    </source>
</evidence>
<feature type="transmembrane region" description="Helical" evidence="7">
    <location>
        <begin position="183"/>
        <end position="209"/>
    </location>
</feature>
<dbReference type="InterPro" id="IPR006153">
    <property type="entry name" value="Cation/H_exchanger_TM"/>
</dbReference>
<dbReference type="Proteomes" id="UP001163831">
    <property type="component" value="Chromosome"/>
</dbReference>
<feature type="transmembrane region" description="Helical" evidence="7">
    <location>
        <begin position="339"/>
        <end position="359"/>
    </location>
</feature>
<feature type="transmembrane region" description="Helical" evidence="7">
    <location>
        <begin position="88"/>
        <end position="110"/>
    </location>
</feature>
<feature type="domain" description="Cation/H+ exchanger transmembrane" evidence="8">
    <location>
        <begin position="17"/>
        <end position="387"/>
    </location>
</feature>
<dbReference type="Gene3D" id="1.20.1530.20">
    <property type="match status" value="1"/>
</dbReference>
<keyword evidence="5 7" id="KW-1133">Transmembrane helix</keyword>
<feature type="transmembrane region" description="Helical" evidence="7">
    <location>
        <begin position="6"/>
        <end position="26"/>
    </location>
</feature>
<feature type="transmembrane region" description="Helical" evidence="7">
    <location>
        <begin position="33"/>
        <end position="51"/>
    </location>
</feature>
<reference evidence="10" key="1">
    <citation type="submission" date="2022-10" db="EMBL/GenBank/DDBJ databases">
        <title>Candidatus Kirkpatrella diaphorinas gen. nov., sp. nov., an uncultured endosymbiont identified in a population of Diaphorina citri from Hawaii.</title>
        <authorList>
            <person name="Henry E.M."/>
            <person name="Carlson C.R."/>
            <person name="Kuo Y.-W."/>
        </authorList>
    </citation>
    <scope>NUCLEOTIDE SEQUENCE</scope>
    <source>
        <strain evidence="10">CADCRV1</strain>
    </source>
</reference>
<protein>
    <submittedName>
        <fullName evidence="10">Cation:proton antiporter</fullName>
    </submittedName>
</protein>
<feature type="transmembrane region" description="Helical" evidence="7">
    <location>
        <begin position="229"/>
        <end position="246"/>
    </location>
</feature>
<dbReference type="Pfam" id="PF00999">
    <property type="entry name" value="Na_H_Exchanger"/>
    <property type="match status" value="1"/>
</dbReference>
<keyword evidence="6 7" id="KW-0472">Membrane</keyword>
<keyword evidence="3" id="KW-0813">Transport</keyword>
<dbReference type="InterPro" id="IPR038770">
    <property type="entry name" value="Na+/solute_symporter_sf"/>
</dbReference>
<dbReference type="InterPro" id="IPR036291">
    <property type="entry name" value="NAD(P)-bd_dom_sf"/>
</dbReference>
<gene>
    <name evidence="10" type="ORF">N5W20_03930</name>
</gene>
<evidence type="ECO:0000256" key="4">
    <source>
        <dbReference type="ARBA" id="ARBA00022692"/>
    </source>
</evidence>
<feature type="transmembrane region" description="Helical" evidence="7">
    <location>
        <begin position="116"/>
        <end position="136"/>
    </location>
</feature>
<dbReference type="InterPro" id="IPR003148">
    <property type="entry name" value="RCK_N"/>
</dbReference>
<comment type="similarity">
    <text evidence="2">Belongs to the monovalent cation:proton antiporter 2 (CPA2) transporter (TC 2.A.37) family.</text>
</comment>
<dbReference type="SUPFAM" id="SSF51735">
    <property type="entry name" value="NAD(P)-binding Rossmann-fold domains"/>
    <property type="match status" value="1"/>
</dbReference>
<dbReference type="PANTHER" id="PTHR42751:SF1">
    <property type="entry name" value="CATION_PROTON ANTIPORTER YBAL-RELATED"/>
    <property type="match status" value="1"/>
</dbReference>
<dbReference type="PANTHER" id="PTHR42751">
    <property type="entry name" value="SODIUM/HYDROGEN EXCHANGER FAMILY/TRKA DOMAIN PROTEIN"/>
    <property type="match status" value="1"/>
</dbReference>
<feature type="transmembrane region" description="Helical" evidence="7">
    <location>
        <begin position="148"/>
        <end position="171"/>
    </location>
</feature>
<feature type="transmembrane region" description="Helical" evidence="7">
    <location>
        <begin position="371"/>
        <end position="390"/>
    </location>
</feature>
<name>A0ABY6GL19_9PROT</name>